<gene>
    <name evidence="1" type="ORF">PFICI_12417</name>
</gene>
<reference evidence="2" key="1">
    <citation type="journal article" date="2015" name="BMC Genomics">
        <title>Genomic and transcriptomic analysis of the endophytic fungus Pestalotiopsis fici reveals its lifestyle and high potential for synthesis of natural products.</title>
        <authorList>
            <person name="Wang X."/>
            <person name="Zhang X."/>
            <person name="Liu L."/>
            <person name="Xiang M."/>
            <person name="Wang W."/>
            <person name="Sun X."/>
            <person name="Che Y."/>
            <person name="Guo L."/>
            <person name="Liu G."/>
            <person name="Guo L."/>
            <person name="Wang C."/>
            <person name="Yin W.B."/>
            <person name="Stadler M."/>
            <person name="Zhang X."/>
            <person name="Liu X."/>
        </authorList>
    </citation>
    <scope>NUCLEOTIDE SEQUENCE [LARGE SCALE GENOMIC DNA]</scope>
    <source>
        <strain evidence="2">W106-1 / CGMCC3.15140</strain>
    </source>
</reference>
<dbReference type="AlphaFoldDB" id="W3WNN6"/>
<protein>
    <submittedName>
        <fullName evidence="1">Uncharacterized protein</fullName>
    </submittedName>
</protein>
<dbReference type="Proteomes" id="UP000030651">
    <property type="component" value="Unassembled WGS sequence"/>
</dbReference>
<dbReference type="RefSeq" id="XP_007839189.1">
    <property type="nucleotide sequence ID" value="XM_007840998.1"/>
</dbReference>
<dbReference type="GeneID" id="19277430"/>
<keyword evidence="2" id="KW-1185">Reference proteome</keyword>
<dbReference type="OrthoDB" id="4777915at2759"/>
<evidence type="ECO:0000313" key="1">
    <source>
        <dbReference type="EMBL" id="ETS75473.1"/>
    </source>
</evidence>
<sequence length="473" mass="53975">MEHIIQTFMRVQRQVDDADSLIARYPELERLALSNPAAISDRDRRRLLDIPDQDVENTNLAAVTQLSKAQLLERAAKSPNALTDAEIDLLMGRYWRNVSSKEALAGDRAREAMDLGTHAYSRGQWEDLTKRLTMAREPLYEQNELEAFQNAPKEWTWRMTADTRAREAKEIESAMRNAAPWIQRLWTEDLKDRPEARWGYAIFRDPAIKAEKGEELYENYLCREDGVLVWARWALRCGSVIESRFQRQRLEWPVDLPSMGQTATEGTPDINTTKIFTVKLPPQRPCSPALLDTFQRLREAFHSARAAPRKSSRQHGPGINDNLLSNVFLVVDQDAANSIISRWTPSVDDMWVWAVDPDFAPDSASSSGEAEGKTEGYQGYLRVRIQQLVKNFYEARRWHADKISMQTLWEAAQVSRNQLFVSINEEEAKQWKLSRDTGIRLLPVVARGGNLGIANASLLIVLAEKLVNKSQGI</sequence>
<dbReference type="InParanoid" id="W3WNN6"/>
<accession>W3WNN6</accession>
<dbReference type="EMBL" id="KI912118">
    <property type="protein sequence ID" value="ETS75473.1"/>
    <property type="molecule type" value="Genomic_DNA"/>
</dbReference>
<dbReference type="OMA" id="DMWVWAV"/>
<dbReference type="eggNOG" id="ENOG502SSB5">
    <property type="taxonomic scope" value="Eukaryota"/>
</dbReference>
<proteinExistence type="predicted"/>
<organism evidence="1 2">
    <name type="scientific">Pestalotiopsis fici (strain W106-1 / CGMCC3.15140)</name>
    <dbReference type="NCBI Taxonomy" id="1229662"/>
    <lineage>
        <taxon>Eukaryota</taxon>
        <taxon>Fungi</taxon>
        <taxon>Dikarya</taxon>
        <taxon>Ascomycota</taxon>
        <taxon>Pezizomycotina</taxon>
        <taxon>Sordariomycetes</taxon>
        <taxon>Xylariomycetidae</taxon>
        <taxon>Amphisphaeriales</taxon>
        <taxon>Sporocadaceae</taxon>
        <taxon>Pestalotiopsis</taxon>
    </lineage>
</organism>
<evidence type="ECO:0000313" key="2">
    <source>
        <dbReference type="Proteomes" id="UP000030651"/>
    </source>
</evidence>
<dbReference type="KEGG" id="pfy:PFICI_12417"/>
<dbReference type="HOGENOM" id="CLU_670792_0_0_1"/>
<name>W3WNN6_PESFW</name>